<feature type="transmembrane region" description="Helical" evidence="8">
    <location>
        <begin position="537"/>
        <end position="558"/>
    </location>
</feature>
<keyword evidence="5 8" id="KW-0812">Transmembrane</keyword>
<evidence type="ECO:0000256" key="1">
    <source>
        <dbReference type="ARBA" id="ARBA00004429"/>
    </source>
</evidence>
<feature type="transmembrane region" description="Helical" evidence="8">
    <location>
        <begin position="87"/>
        <end position="109"/>
    </location>
</feature>
<dbReference type="InterPro" id="IPR035906">
    <property type="entry name" value="MetI-like_sf"/>
</dbReference>
<sequence length="567" mass="61801">MKKFKDRFSGLTLIKVLIYAFFGLFMLLPLFSVFLVSFTGEPINLLGSLTDPAIFSSTMEKLKGMSFENYKKIFSNAGYLSALKNSLLLGFLVTIIVILVCIPLAYGIARTKMPFKKTISALCMVPLIVPTFISSYAFIIMFGRAGWVTQIYNALGGEGMFVNPYSMTGVVLVQVFFFFPYALWPLVAAFKVSDVSLEEASQNLGAKSWFTFAFVTFPLALPGVISSALLIFTVSFSDFGTPIVLAPKELNLLVVEAYREISGFFNWGGAAILTVVMVIVAAFFFWLQHLFTKGKNYGSVSGKPKQQKLIENKLLTRVLSGYSFFIVLVPLLAMLSIALQSVSTTWGKNLLPNGYTLDHYKTIFSTSMGNIQNSIMLATGALVLSVIIATFVSYFVVRQNSAKLDFMASIPLVVPGIAFGIALIQTFNTAPLHLTGTALLLIIAYTIRRLPYMVRSTMGAMRAIKQDIEEAAINLGATPLTAAITIIGPLMLPGIAAGSVLVFITVIKEASVSILLAPPEWAPMSLAIFQNILRGEYYSAAAMSIILVVLVLVLQGIATGIGRKQKL</sequence>
<feature type="transmembrane region" description="Helical" evidence="8">
    <location>
        <begin position="121"/>
        <end position="145"/>
    </location>
</feature>
<dbReference type="EMBL" id="DYWT01000253">
    <property type="protein sequence ID" value="HJF33320.1"/>
    <property type="molecule type" value="Genomic_DNA"/>
</dbReference>
<organism evidence="10 11">
    <name type="scientific">Sporosarcina psychrophila</name>
    <name type="common">Bacillus psychrophilus</name>
    <dbReference type="NCBI Taxonomy" id="1476"/>
    <lineage>
        <taxon>Bacteria</taxon>
        <taxon>Bacillati</taxon>
        <taxon>Bacillota</taxon>
        <taxon>Bacilli</taxon>
        <taxon>Bacillales</taxon>
        <taxon>Caryophanaceae</taxon>
        <taxon>Sporosarcina</taxon>
    </lineage>
</organism>
<accession>A0A921G0T8</accession>
<gene>
    <name evidence="10" type="ORF">K8V56_16275</name>
</gene>
<dbReference type="Gene3D" id="1.10.3720.10">
    <property type="entry name" value="MetI-like"/>
    <property type="match status" value="2"/>
</dbReference>
<keyword evidence="4" id="KW-0997">Cell inner membrane</keyword>
<dbReference type="PANTHER" id="PTHR43357">
    <property type="entry name" value="INNER MEMBRANE ABC TRANSPORTER PERMEASE PROTEIN YDCV"/>
    <property type="match status" value="1"/>
</dbReference>
<keyword evidence="6 8" id="KW-1133">Transmembrane helix</keyword>
<feature type="transmembrane region" description="Helical" evidence="8">
    <location>
        <begin position="165"/>
        <end position="188"/>
    </location>
</feature>
<dbReference type="CDD" id="cd06261">
    <property type="entry name" value="TM_PBP2"/>
    <property type="match status" value="2"/>
</dbReference>
<dbReference type="SUPFAM" id="SSF161098">
    <property type="entry name" value="MetI-like"/>
    <property type="match status" value="2"/>
</dbReference>
<dbReference type="InterPro" id="IPR000515">
    <property type="entry name" value="MetI-like"/>
</dbReference>
<keyword evidence="2 8" id="KW-0813">Transport</keyword>
<dbReference type="GO" id="GO:0005886">
    <property type="term" value="C:plasma membrane"/>
    <property type="evidence" value="ECO:0007669"/>
    <property type="project" value="UniProtKB-SubCell"/>
</dbReference>
<keyword evidence="3" id="KW-1003">Cell membrane</keyword>
<reference evidence="10" key="2">
    <citation type="submission" date="2021-09" db="EMBL/GenBank/DDBJ databases">
        <authorList>
            <person name="Gilroy R."/>
        </authorList>
    </citation>
    <scope>NUCLEOTIDE SEQUENCE</scope>
    <source>
        <strain evidence="10">CHK171-7178</strain>
    </source>
</reference>
<feature type="transmembrane region" description="Helical" evidence="8">
    <location>
        <begin position="314"/>
        <end position="339"/>
    </location>
</feature>
<evidence type="ECO:0000313" key="11">
    <source>
        <dbReference type="Proteomes" id="UP000698173"/>
    </source>
</evidence>
<dbReference type="GO" id="GO:0055085">
    <property type="term" value="P:transmembrane transport"/>
    <property type="evidence" value="ECO:0007669"/>
    <property type="project" value="InterPro"/>
</dbReference>
<proteinExistence type="inferred from homology"/>
<evidence type="ECO:0000256" key="4">
    <source>
        <dbReference type="ARBA" id="ARBA00022519"/>
    </source>
</evidence>
<evidence type="ECO:0000256" key="3">
    <source>
        <dbReference type="ARBA" id="ARBA00022475"/>
    </source>
</evidence>
<evidence type="ECO:0000313" key="10">
    <source>
        <dbReference type="EMBL" id="HJF33320.1"/>
    </source>
</evidence>
<dbReference type="PANTHER" id="PTHR43357:SF3">
    <property type="entry name" value="FE(3+)-TRANSPORT SYSTEM PERMEASE PROTEIN FBPB 2"/>
    <property type="match status" value="1"/>
</dbReference>
<feature type="domain" description="ABC transmembrane type-1" evidence="9">
    <location>
        <begin position="371"/>
        <end position="558"/>
    </location>
</feature>
<protein>
    <submittedName>
        <fullName evidence="10">Iron ABC transporter permease</fullName>
    </submittedName>
</protein>
<evidence type="ECO:0000256" key="5">
    <source>
        <dbReference type="ARBA" id="ARBA00022692"/>
    </source>
</evidence>
<feature type="transmembrane region" description="Helical" evidence="8">
    <location>
        <begin position="430"/>
        <end position="450"/>
    </location>
</feature>
<feature type="transmembrane region" description="Helical" evidence="8">
    <location>
        <begin position="264"/>
        <end position="287"/>
    </location>
</feature>
<feature type="domain" description="ABC transmembrane type-1" evidence="9">
    <location>
        <begin position="83"/>
        <end position="288"/>
    </location>
</feature>
<evidence type="ECO:0000256" key="8">
    <source>
        <dbReference type="RuleBase" id="RU363032"/>
    </source>
</evidence>
<reference evidence="10" key="1">
    <citation type="journal article" date="2021" name="PeerJ">
        <title>Extensive microbial diversity within the chicken gut microbiome revealed by metagenomics and culture.</title>
        <authorList>
            <person name="Gilroy R."/>
            <person name="Ravi A."/>
            <person name="Getino M."/>
            <person name="Pursley I."/>
            <person name="Horton D.L."/>
            <person name="Alikhan N.F."/>
            <person name="Baker D."/>
            <person name="Gharbi K."/>
            <person name="Hall N."/>
            <person name="Watson M."/>
            <person name="Adriaenssens E.M."/>
            <person name="Foster-Nyarko E."/>
            <person name="Jarju S."/>
            <person name="Secka A."/>
            <person name="Antonio M."/>
            <person name="Oren A."/>
            <person name="Chaudhuri R.R."/>
            <person name="La Ragione R."/>
            <person name="Hildebrand F."/>
            <person name="Pallen M.J."/>
        </authorList>
    </citation>
    <scope>NUCLEOTIDE SEQUENCE</scope>
    <source>
        <strain evidence="10">CHK171-7178</strain>
    </source>
</reference>
<evidence type="ECO:0000256" key="2">
    <source>
        <dbReference type="ARBA" id="ARBA00022448"/>
    </source>
</evidence>
<dbReference type="PROSITE" id="PS50928">
    <property type="entry name" value="ABC_TM1"/>
    <property type="match status" value="2"/>
</dbReference>
<feature type="transmembrane region" description="Helical" evidence="8">
    <location>
        <begin position="12"/>
        <end position="38"/>
    </location>
</feature>
<feature type="transmembrane region" description="Helical" evidence="8">
    <location>
        <begin position="471"/>
        <end position="492"/>
    </location>
</feature>
<dbReference type="AlphaFoldDB" id="A0A921G0T8"/>
<feature type="transmembrane region" description="Helical" evidence="8">
    <location>
        <begin position="209"/>
        <end position="232"/>
    </location>
</feature>
<dbReference type="Pfam" id="PF00528">
    <property type="entry name" value="BPD_transp_1"/>
    <property type="match status" value="2"/>
</dbReference>
<evidence type="ECO:0000259" key="9">
    <source>
        <dbReference type="PROSITE" id="PS50928"/>
    </source>
</evidence>
<comment type="similarity">
    <text evidence="8">Belongs to the binding-protein-dependent transport system permease family.</text>
</comment>
<comment type="caution">
    <text evidence="10">The sequence shown here is derived from an EMBL/GenBank/DDBJ whole genome shotgun (WGS) entry which is preliminary data.</text>
</comment>
<name>A0A921G0T8_SPOPS</name>
<comment type="subcellular location">
    <subcellularLocation>
        <location evidence="1">Cell inner membrane</location>
        <topology evidence="1">Multi-pass membrane protein</topology>
    </subcellularLocation>
    <subcellularLocation>
        <location evidence="8">Cell membrane</location>
        <topology evidence="8">Multi-pass membrane protein</topology>
    </subcellularLocation>
</comment>
<feature type="transmembrane region" description="Helical" evidence="8">
    <location>
        <begin position="375"/>
        <end position="397"/>
    </location>
</feature>
<evidence type="ECO:0000256" key="7">
    <source>
        <dbReference type="ARBA" id="ARBA00023136"/>
    </source>
</evidence>
<keyword evidence="7 8" id="KW-0472">Membrane</keyword>
<feature type="transmembrane region" description="Helical" evidence="8">
    <location>
        <begin position="404"/>
        <end position="424"/>
    </location>
</feature>
<dbReference type="Proteomes" id="UP000698173">
    <property type="component" value="Unassembled WGS sequence"/>
</dbReference>
<evidence type="ECO:0000256" key="6">
    <source>
        <dbReference type="ARBA" id="ARBA00022989"/>
    </source>
</evidence>